<keyword evidence="2" id="KW-1003">Cell membrane</keyword>
<sequence length="398" mass="42834">MATTLSGTATGFVASLRGSARREWQFLCHSPWDMALISWIPWLTMILFAAMFYSAVPRALPVAVVDDSRGPVSRELIRALDAAPALEVRAHPLDLHQAWPLVRAMRVDAVIHIPADTDDQIQRGQPATVFAFYNAALTTAGATAFRDIDAAVKNLSGRIVLEHTALQQGVDKLKPAPVSSQVTVLFNPARSFEQFLLGLLLPAVLHLMLCVAVTSACCRELRDGTAGRWLEQCGGNLPGAILGKWLIYIPVFSLYGFAAVLWVSVIRGDGIAGSLMALLTGQVLLYTAYAAIGLLLAGVIRNMGTALSGVGLYAGTSLAFCGATFPIDGASLFARIWHYLLPFTSYVKLDAAERYLAAPAAVTFTHLGALVLFILIPGAIGYHAYRRAVLDPSTWGQR</sequence>
<reference evidence="8" key="1">
    <citation type="submission" date="2019-04" db="EMBL/GenBank/DDBJ databases">
        <title>Crypto-aerobic microbial life in anoxic (sulfidic) marine sediments.</title>
        <authorList>
            <person name="Bhattacharya S."/>
            <person name="Roy C."/>
            <person name="Mondal N."/>
            <person name="Sarkar J."/>
            <person name="Mandal S."/>
            <person name="Rameez M.J."/>
            <person name="Ghosh W."/>
        </authorList>
    </citation>
    <scope>NUCLEOTIDE SEQUENCE [LARGE SCALE GENOMIC DNA]</scope>
    <source>
        <strain evidence="8">SBBB</strain>
    </source>
</reference>
<evidence type="ECO:0000313" key="8">
    <source>
        <dbReference type="EMBL" id="TKA90784.1"/>
    </source>
</evidence>
<keyword evidence="5 6" id="KW-0472">Membrane</keyword>
<dbReference type="Pfam" id="PF12698">
    <property type="entry name" value="ABC2_membrane_3"/>
    <property type="match status" value="1"/>
</dbReference>
<dbReference type="PANTHER" id="PTHR30294">
    <property type="entry name" value="MEMBRANE COMPONENT OF ABC TRANSPORTER YHHJ-RELATED"/>
    <property type="match status" value="1"/>
</dbReference>
<dbReference type="Gene3D" id="3.40.1710.10">
    <property type="entry name" value="abc type-2 transporter like domain"/>
    <property type="match status" value="1"/>
</dbReference>
<keyword evidence="3 6" id="KW-0812">Transmembrane</keyword>
<organism evidence="8">
    <name type="scientific">Halopseudomonas bauzanensis</name>
    <dbReference type="NCBI Taxonomy" id="653930"/>
    <lineage>
        <taxon>Bacteria</taxon>
        <taxon>Pseudomonadati</taxon>
        <taxon>Pseudomonadota</taxon>
        <taxon>Gammaproteobacteria</taxon>
        <taxon>Pseudomonadales</taxon>
        <taxon>Pseudomonadaceae</taxon>
        <taxon>Halopseudomonas</taxon>
    </lineage>
</organism>
<accession>A0A4U0YLW6</accession>
<feature type="transmembrane region" description="Helical" evidence="6">
    <location>
        <begin position="355"/>
        <end position="380"/>
    </location>
</feature>
<feature type="transmembrane region" description="Helical" evidence="6">
    <location>
        <begin position="275"/>
        <end position="300"/>
    </location>
</feature>
<dbReference type="GO" id="GO:0140359">
    <property type="term" value="F:ABC-type transporter activity"/>
    <property type="evidence" value="ECO:0007669"/>
    <property type="project" value="InterPro"/>
</dbReference>
<dbReference type="GO" id="GO:0005886">
    <property type="term" value="C:plasma membrane"/>
    <property type="evidence" value="ECO:0007669"/>
    <property type="project" value="UniProtKB-SubCell"/>
</dbReference>
<proteinExistence type="predicted"/>
<evidence type="ECO:0000259" key="7">
    <source>
        <dbReference type="Pfam" id="PF12698"/>
    </source>
</evidence>
<evidence type="ECO:0000256" key="6">
    <source>
        <dbReference type="SAM" id="Phobius"/>
    </source>
</evidence>
<feature type="transmembrane region" description="Helical" evidence="6">
    <location>
        <begin position="195"/>
        <end position="216"/>
    </location>
</feature>
<dbReference type="InterPro" id="IPR013525">
    <property type="entry name" value="ABC2_TM"/>
</dbReference>
<comment type="subcellular location">
    <subcellularLocation>
        <location evidence="1">Cell membrane</location>
        <topology evidence="1">Multi-pass membrane protein</topology>
    </subcellularLocation>
</comment>
<evidence type="ECO:0000256" key="3">
    <source>
        <dbReference type="ARBA" id="ARBA00022692"/>
    </source>
</evidence>
<gene>
    <name evidence="8" type="ORF">FA869_12015</name>
</gene>
<dbReference type="AlphaFoldDB" id="A0A4U0YLW6"/>
<dbReference type="PANTHER" id="PTHR30294:SF47">
    <property type="entry name" value="INNER MEMBRANE TRANSPORT PERMEASE YHHJ"/>
    <property type="match status" value="1"/>
</dbReference>
<evidence type="ECO:0000256" key="5">
    <source>
        <dbReference type="ARBA" id="ARBA00023136"/>
    </source>
</evidence>
<dbReference type="RefSeq" id="WP_136869648.1">
    <property type="nucleotide sequence ID" value="NZ_SWAV01000004.1"/>
</dbReference>
<protein>
    <submittedName>
        <fullName evidence="8">ABC transporter permease</fullName>
    </submittedName>
</protein>
<comment type="caution">
    <text evidence="8">The sequence shown here is derived from an EMBL/GenBank/DDBJ whole genome shotgun (WGS) entry which is preliminary data.</text>
</comment>
<feature type="transmembrane region" description="Helical" evidence="6">
    <location>
        <begin position="312"/>
        <end position="334"/>
    </location>
</feature>
<evidence type="ECO:0000256" key="4">
    <source>
        <dbReference type="ARBA" id="ARBA00022989"/>
    </source>
</evidence>
<evidence type="ECO:0000256" key="1">
    <source>
        <dbReference type="ARBA" id="ARBA00004651"/>
    </source>
</evidence>
<feature type="domain" description="ABC-2 type transporter transmembrane" evidence="7">
    <location>
        <begin position="37"/>
        <end position="381"/>
    </location>
</feature>
<feature type="transmembrane region" description="Helical" evidence="6">
    <location>
        <begin position="36"/>
        <end position="56"/>
    </location>
</feature>
<dbReference type="EMBL" id="SWAV01000004">
    <property type="protein sequence ID" value="TKA90784.1"/>
    <property type="molecule type" value="Genomic_DNA"/>
</dbReference>
<keyword evidence="4 6" id="KW-1133">Transmembrane helix</keyword>
<name>A0A4U0YLW6_9GAMM</name>
<evidence type="ECO:0000256" key="2">
    <source>
        <dbReference type="ARBA" id="ARBA00022475"/>
    </source>
</evidence>
<dbReference type="Proteomes" id="UP000305198">
    <property type="component" value="Unassembled WGS sequence"/>
</dbReference>
<dbReference type="InterPro" id="IPR051449">
    <property type="entry name" value="ABC-2_transporter_component"/>
</dbReference>
<feature type="transmembrane region" description="Helical" evidence="6">
    <location>
        <begin position="245"/>
        <end position="263"/>
    </location>
</feature>